<comment type="caution">
    <text evidence="1">The sequence shown here is derived from an EMBL/GenBank/DDBJ whole genome shotgun (WGS) entry which is preliminary data.</text>
</comment>
<evidence type="ECO:0000313" key="1">
    <source>
        <dbReference type="EMBL" id="KAI0083189.1"/>
    </source>
</evidence>
<evidence type="ECO:0000313" key="2">
    <source>
        <dbReference type="Proteomes" id="UP001055072"/>
    </source>
</evidence>
<keyword evidence="2" id="KW-1185">Reference proteome</keyword>
<gene>
    <name evidence="1" type="ORF">BDY19DRAFT_980400</name>
</gene>
<name>A0ACB8TMG5_9APHY</name>
<sequence length="859" mass="94258">MARYTSAMSSQPSQPITQTGATSAKPITFLHPSRSLKAKSLGGDRGTNPYQTRTDTHSTSSAISATMGTTSPVSPKRWRPWESVQELPTLLKKPSTKPNPYFPGTTRVSSTSTKKVPSSQRTDPRVTSPLEPHRNLPVSDGDRGASTSYGTINVVTHQVSTSEYTSSNRSAERVSNKRKVDDWDSYHEAVRAEASLAAAPAPPTVDHKAHSSLPSASSSRKHRIPEVKGKNRTIDSEQEQEKQAGTATASGTISLTLTIVDRNASTLDKARQSTSLFSQGKPSASGAISIPRVYLQDACLLHKYIRSRDKSNVYERPERLRAINVGIAAAYAQLEFAAMLRAEDDFTGGDGGDPKSKIHTNSNSKAVQPFDVVRSASTINICAHRPAKLIHGDPNDCTDCYARHLRSWCAKSKDEIARNGSEIPDFHEQDLYLCPESMMAFEGALGTVCAAVDGVMNARPATLEPVSASSDTTTRLDTRAFVVVRPPGHHCSQETPMGFGFVNNVAVGAMHAYCVHNVQRIIIFDYDLHHGNGTQAIIRDLTKHADRPSIFYGSIHDLNSYPCEDGDPDMVRDAMVVSLGDNDEWIHNIPLKQYTSEAQFWQHYNETYSELFVSAQKFLDATGGSGSDMDDVLIFISSGFDASEYETEEMSRHGHHVPTSFYHRFTRDACKFAERHSRGRIISVLEGGYSDKALISGALAHVTGLADVDGLTDQEWWNLKALDELEKATKKRRGRPARVDTMDGWLRRTMEIFGALEAPSEVDKTVTMTFSPLSEEVKESMSEAVKKTLLKRSALNAGSGSGPQTRTRAAKRAKANGEGSGVGRHREHLEGPDDDGDRTVNQPLSSSYLDEEGYVRMQY</sequence>
<protein>
    <submittedName>
        <fullName evidence="1">Histone deacetylase domain-containing protein</fullName>
    </submittedName>
</protein>
<accession>A0ACB8TMG5</accession>
<dbReference type="Proteomes" id="UP001055072">
    <property type="component" value="Unassembled WGS sequence"/>
</dbReference>
<reference evidence="1" key="1">
    <citation type="journal article" date="2021" name="Environ. Microbiol.">
        <title>Gene family expansions and transcriptome signatures uncover fungal adaptations to wood decay.</title>
        <authorList>
            <person name="Hage H."/>
            <person name="Miyauchi S."/>
            <person name="Viragh M."/>
            <person name="Drula E."/>
            <person name="Min B."/>
            <person name="Chaduli D."/>
            <person name="Navarro D."/>
            <person name="Favel A."/>
            <person name="Norest M."/>
            <person name="Lesage-Meessen L."/>
            <person name="Balint B."/>
            <person name="Merenyi Z."/>
            <person name="de Eugenio L."/>
            <person name="Morin E."/>
            <person name="Martinez A.T."/>
            <person name="Baldrian P."/>
            <person name="Stursova M."/>
            <person name="Martinez M.J."/>
            <person name="Novotny C."/>
            <person name="Magnuson J.K."/>
            <person name="Spatafora J.W."/>
            <person name="Maurice S."/>
            <person name="Pangilinan J."/>
            <person name="Andreopoulos W."/>
            <person name="LaButti K."/>
            <person name="Hundley H."/>
            <person name="Na H."/>
            <person name="Kuo A."/>
            <person name="Barry K."/>
            <person name="Lipzen A."/>
            <person name="Henrissat B."/>
            <person name="Riley R."/>
            <person name="Ahrendt S."/>
            <person name="Nagy L.G."/>
            <person name="Grigoriev I.V."/>
            <person name="Martin F."/>
            <person name="Rosso M.N."/>
        </authorList>
    </citation>
    <scope>NUCLEOTIDE SEQUENCE</scope>
    <source>
        <strain evidence="1">CBS 384.51</strain>
    </source>
</reference>
<proteinExistence type="predicted"/>
<organism evidence="1 2">
    <name type="scientific">Irpex rosettiformis</name>
    <dbReference type="NCBI Taxonomy" id="378272"/>
    <lineage>
        <taxon>Eukaryota</taxon>
        <taxon>Fungi</taxon>
        <taxon>Dikarya</taxon>
        <taxon>Basidiomycota</taxon>
        <taxon>Agaricomycotina</taxon>
        <taxon>Agaricomycetes</taxon>
        <taxon>Polyporales</taxon>
        <taxon>Irpicaceae</taxon>
        <taxon>Irpex</taxon>
    </lineage>
</organism>
<dbReference type="EMBL" id="MU274984">
    <property type="protein sequence ID" value="KAI0083189.1"/>
    <property type="molecule type" value="Genomic_DNA"/>
</dbReference>